<gene>
    <name evidence="2" type="ORF">U0042_05995</name>
</gene>
<dbReference type="RefSeq" id="WP_114811649.1">
    <property type="nucleotide sequence ID" value="NZ_CP139965.1"/>
</dbReference>
<organism evidence="2 3">
    <name type="scientific">Paraburkholderia kururiensis</name>
    <dbReference type="NCBI Taxonomy" id="984307"/>
    <lineage>
        <taxon>Bacteria</taxon>
        <taxon>Pseudomonadati</taxon>
        <taxon>Pseudomonadota</taxon>
        <taxon>Betaproteobacteria</taxon>
        <taxon>Burkholderiales</taxon>
        <taxon>Burkholderiaceae</taxon>
        <taxon>Paraburkholderia</taxon>
    </lineage>
</organism>
<feature type="compositionally biased region" description="Low complexity" evidence="1">
    <location>
        <begin position="37"/>
        <end position="47"/>
    </location>
</feature>
<dbReference type="EMBL" id="CP139965">
    <property type="protein sequence ID" value="WQD79253.1"/>
    <property type="molecule type" value="Genomic_DNA"/>
</dbReference>
<dbReference type="Pfam" id="PF11811">
    <property type="entry name" value="DUF3331"/>
    <property type="match status" value="1"/>
</dbReference>
<proteinExistence type="predicted"/>
<keyword evidence="3" id="KW-1185">Reference proteome</keyword>
<protein>
    <submittedName>
        <fullName evidence="2">DUF3331 domain-containing protein</fullName>
    </submittedName>
</protein>
<accession>A0ABZ0WPD9</accession>
<evidence type="ECO:0000313" key="2">
    <source>
        <dbReference type="EMBL" id="WQD79253.1"/>
    </source>
</evidence>
<dbReference type="Proteomes" id="UP001325479">
    <property type="component" value="Chromosome"/>
</dbReference>
<evidence type="ECO:0000256" key="1">
    <source>
        <dbReference type="SAM" id="MobiDB-lite"/>
    </source>
</evidence>
<sequence length="145" mass="16121">MEELDRWEHVVMLLWLQSEARQPMHAARPEAARPRARSGAGARKAAGGNAARAAAGVGLNRTSIIAMEKQNDSSMLVSWSDSTRCRYIDQRWISAKSRSSGYCALTGRAIRRGDPIYKPQWRGAHRPANSMEMILAAELEQMAAR</sequence>
<reference evidence="2 3" key="1">
    <citation type="submission" date="2023-12" db="EMBL/GenBank/DDBJ databases">
        <title>Genome sequencing and assembly of bacterial species from a model synthetic community.</title>
        <authorList>
            <person name="Hogle S.L."/>
        </authorList>
    </citation>
    <scope>NUCLEOTIDE SEQUENCE [LARGE SCALE GENOMIC DNA]</scope>
    <source>
        <strain evidence="2 3">HAMBI 2494</strain>
    </source>
</reference>
<feature type="region of interest" description="Disordered" evidence="1">
    <location>
        <begin position="25"/>
        <end position="47"/>
    </location>
</feature>
<dbReference type="InterPro" id="IPR021769">
    <property type="entry name" value="DUF3331"/>
</dbReference>
<evidence type="ECO:0000313" key="3">
    <source>
        <dbReference type="Proteomes" id="UP001325479"/>
    </source>
</evidence>
<name>A0ABZ0WPD9_9BURK</name>